<keyword evidence="6" id="KW-0238">DNA-binding</keyword>
<sequence>MMPCQFPFVLMSLSLLPLRYFLHISLSHHILFPTCRERQIRCPKCDKHFSRTNHLKKHLNSHEGRRDYICEKCEKAFLTKYHLTRHVKICKGPKTDRGAQQEEEGEEEEDEEEDDEEVERLIDPDRREDFHTHLTSSLPWEIRISPSGPPIPPPGVFHPGRNPASRSVSSGKHCVMVLAV</sequence>
<keyword evidence="5" id="KW-0862">Zinc</keyword>
<protein>
    <recommendedName>
        <fullName evidence="11">C2H2-type domain-containing protein</fullName>
    </recommendedName>
</protein>
<evidence type="ECO:0000313" key="12">
    <source>
        <dbReference type="Ensembl" id="ENSELUP00000092051.1"/>
    </source>
</evidence>
<feature type="compositionally biased region" description="Acidic residues" evidence="9">
    <location>
        <begin position="101"/>
        <end position="118"/>
    </location>
</feature>
<evidence type="ECO:0000256" key="5">
    <source>
        <dbReference type="ARBA" id="ARBA00022833"/>
    </source>
</evidence>
<dbReference type="Ensembl" id="ENSELUT00000089358.1">
    <property type="protein sequence ID" value="ENSELUP00000092051.1"/>
    <property type="gene ID" value="ENSELUG00000015265.3"/>
</dbReference>
<evidence type="ECO:0000256" key="3">
    <source>
        <dbReference type="ARBA" id="ARBA00022737"/>
    </source>
</evidence>
<dbReference type="GeneTree" id="ENSGT00940000156443"/>
<feature type="domain" description="C2H2-type" evidence="11">
    <location>
        <begin position="68"/>
        <end position="95"/>
    </location>
</feature>
<evidence type="ECO:0000256" key="7">
    <source>
        <dbReference type="ARBA" id="ARBA00023242"/>
    </source>
</evidence>
<evidence type="ECO:0000313" key="13">
    <source>
        <dbReference type="Proteomes" id="UP000265140"/>
    </source>
</evidence>
<dbReference type="Gene3D" id="3.30.160.60">
    <property type="entry name" value="Classic Zinc Finger"/>
    <property type="match status" value="2"/>
</dbReference>
<evidence type="ECO:0000256" key="10">
    <source>
        <dbReference type="SAM" id="SignalP"/>
    </source>
</evidence>
<evidence type="ECO:0000259" key="11">
    <source>
        <dbReference type="PROSITE" id="PS50157"/>
    </source>
</evidence>
<dbReference type="InterPro" id="IPR050331">
    <property type="entry name" value="Zinc_finger"/>
</dbReference>
<evidence type="ECO:0000256" key="1">
    <source>
        <dbReference type="ARBA" id="ARBA00004123"/>
    </source>
</evidence>
<keyword evidence="13" id="KW-1185">Reference proteome</keyword>
<dbReference type="Pfam" id="PF00096">
    <property type="entry name" value="zf-C2H2"/>
    <property type="match status" value="2"/>
</dbReference>
<comment type="subcellular location">
    <subcellularLocation>
        <location evidence="1">Nucleus</location>
    </subcellularLocation>
</comment>
<keyword evidence="10" id="KW-0732">Signal</keyword>
<dbReference type="InterPro" id="IPR036236">
    <property type="entry name" value="Znf_C2H2_sf"/>
</dbReference>
<keyword evidence="7" id="KW-0539">Nucleus</keyword>
<evidence type="ECO:0000256" key="4">
    <source>
        <dbReference type="ARBA" id="ARBA00022771"/>
    </source>
</evidence>
<dbReference type="Proteomes" id="UP000265140">
    <property type="component" value="Chromosome 23"/>
</dbReference>
<feature type="signal peptide" evidence="10">
    <location>
        <begin position="1"/>
        <end position="27"/>
    </location>
</feature>
<feature type="compositionally biased region" description="Basic and acidic residues" evidence="9">
    <location>
        <begin position="119"/>
        <end position="132"/>
    </location>
</feature>
<keyword evidence="4 8" id="KW-0863">Zinc-finger</keyword>
<dbReference type="GO" id="GO:0008270">
    <property type="term" value="F:zinc ion binding"/>
    <property type="evidence" value="ECO:0007669"/>
    <property type="project" value="UniProtKB-KW"/>
</dbReference>
<accession>A0AAY5KTQ7</accession>
<dbReference type="AlphaFoldDB" id="A0AAY5KTQ7"/>
<evidence type="ECO:0000256" key="8">
    <source>
        <dbReference type="PROSITE-ProRule" id="PRU00042"/>
    </source>
</evidence>
<dbReference type="SMART" id="SM00355">
    <property type="entry name" value="ZnF_C2H2"/>
    <property type="match status" value="2"/>
</dbReference>
<dbReference type="PANTHER" id="PTHR16515:SF2">
    <property type="entry name" value="PR DOMAIN ZINC FINGER PROTEIN 4"/>
    <property type="match status" value="1"/>
</dbReference>
<evidence type="ECO:0000256" key="6">
    <source>
        <dbReference type="ARBA" id="ARBA00023125"/>
    </source>
</evidence>
<dbReference type="GO" id="GO:0005634">
    <property type="term" value="C:nucleus"/>
    <property type="evidence" value="ECO:0007669"/>
    <property type="project" value="TreeGrafter"/>
</dbReference>
<evidence type="ECO:0000256" key="9">
    <source>
        <dbReference type="SAM" id="MobiDB-lite"/>
    </source>
</evidence>
<keyword evidence="2" id="KW-0479">Metal-binding</keyword>
<dbReference type="SUPFAM" id="SSF57667">
    <property type="entry name" value="beta-beta-alpha zinc fingers"/>
    <property type="match status" value="1"/>
</dbReference>
<reference evidence="12" key="3">
    <citation type="submission" date="2025-09" db="UniProtKB">
        <authorList>
            <consortium name="Ensembl"/>
        </authorList>
    </citation>
    <scope>IDENTIFICATION</scope>
</reference>
<proteinExistence type="predicted"/>
<evidence type="ECO:0000256" key="2">
    <source>
        <dbReference type="ARBA" id="ARBA00022723"/>
    </source>
</evidence>
<dbReference type="GO" id="GO:0000981">
    <property type="term" value="F:DNA-binding transcription factor activity, RNA polymerase II-specific"/>
    <property type="evidence" value="ECO:0007669"/>
    <property type="project" value="TreeGrafter"/>
</dbReference>
<dbReference type="PROSITE" id="PS50157">
    <property type="entry name" value="ZINC_FINGER_C2H2_2"/>
    <property type="match status" value="2"/>
</dbReference>
<dbReference type="PROSITE" id="PS00028">
    <property type="entry name" value="ZINC_FINGER_C2H2_1"/>
    <property type="match status" value="1"/>
</dbReference>
<dbReference type="PANTHER" id="PTHR16515">
    <property type="entry name" value="PR DOMAIN ZINC FINGER PROTEIN"/>
    <property type="match status" value="1"/>
</dbReference>
<gene>
    <name evidence="12" type="primary">PRDM4</name>
</gene>
<feature type="compositionally biased region" description="Pro residues" evidence="9">
    <location>
        <begin position="147"/>
        <end position="156"/>
    </location>
</feature>
<reference evidence="12" key="2">
    <citation type="submission" date="2025-08" db="UniProtKB">
        <authorList>
            <consortium name="Ensembl"/>
        </authorList>
    </citation>
    <scope>IDENTIFICATION</scope>
</reference>
<keyword evidence="3" id="KW-0677">Repeat</keyword>
<feature type="domain" description="C2H2-type" evidence="11">
    <location>
        <begin position="40"/>
        <end position="67"/>
    </location>
</feature>
<name>A0AAY5KTQ7_ESOLU</name>
<feature type="region of interest" description="Disordered" evidence="9">
    <location>
        <begin position="94"/>
        <end position="170"/>
    </location>
</feature>
<reference evidence="12 13" key="1">
    <citation type="submission" date="2020-02" db="EMBL/GenBank/DDBJ databases">
        <title>Esox lucius (northern pike) genome, fEsoLuc1, primary haplotype.</title>
        <authorList>
            <person name="Myers G."/>
            <person name="Karagic N."/>
            <person name="Meyer A."/>
            <person name="Pippel M."/>
            <person name="Reichard M."/>
            <person name="Winkler S."/>
            <person name="Tracey A."/>
            <person name="Sims Y."/>
            <person name="Howe K."/>
            <person name="Rhie A."/>
            <person name="Formenti G."/>
            <person name="Durbin R."/>
            <person name="Fedrigo O."/>
            <person name="Jarvis E.D."/>
        </authorList>
    </citation>
    <scope>NUCLEOTIDE SEQUENCE [LARGE SCALE GENOMIC DNA]</scope>
</reference>
<dbReference type="InterPro" id="IPR013087">
    <property type="entry name" value="Znf_C2H2_type"/>
</dbReference>
<feature type="chain" id="PRO_5044214435" description="C2H2-type domain-containing protein" evidence="10">
    <location>
        <begin position="28"/>
        <end position="180"/>
    </location>
</feature>
<organism evidence="12 13">
    <name type="scientific">Esox lucius</name>
    <name type="common">Northern pike</name>
    <dbReference type="NCBI Taxonomy" id="8010"/>
    <lineage>
        <taxon>Eukaryota</taxon>
        <taxon>Metazoa</taxon>
        <taxon>Chordata</taxon>
        <taxon>Craniata</taxon>
        <taxon>Vertebrata</taxon>
        <taxon>Euteleostomi</taxon>
        <taxon>Actinopterygii</taxon>
        <taxon>Neopterygii</taxon>
        <taxon>Teleostei</taxon>
        <taxon>Protacanthopterygii</taxon>
        <taxon>Esociformes</taxon>
        <taxon>Esocidae</taxon>
        <taxon>Esox</taxon>
    </lineage>
</organism>